<dbReference type="RefSeq" id="XP_017690707.1">
    <property type="nucleotide sequence ID" value="XM_017835218.1"/>
</dbReference>
<accession>A0A6J0IVN2</accession>
<evidence type="ECO:0000313" key="2">
    <source>
        <dbReference type="RefSeq" id="XP_017690707.1"/>
    </source>
</evidence>
<dbReference type="AlphaFoldDB" id="A0A6J0IVN2"/>
<evidence type="ECO:0000313" key="4">
    <source>
        <dbReference type="RefSeq" id="XP_017690709.1"/>
    </source>
</evidence>
<dbReference type="Proteomes" id="UP000504624">
    <property type="component" value="Unplaced"/>
</dbReference>
<dbReference type="GeneID" id="108507336"/>
<dbReference type="OrthoDB" id="9514831at2759"/>
<evidence type="ECO:0000313" key="5">
    <source>
        <dbReference type="RefSeq" id="XP_017690710.1"/>
    </source>
</evidence>
<dbReference type="RefSeq" id="XP_017690708.1">
    <property type="nucleotide sequence ID" value="XM_017835219.1"/>
</dbReference>
<protein>
    <submittedName>
        <fullName evidence="2 3">Uncharacterized protein LOC108507336</fullName>
    </submittedName>
</protein>
<evidence type="ECO:0000313" key="1">
    <source>
        <dbReference type="Proteomes" id="UP000504624"/>
    </source>
</evidence>
<evidence type="ECO:0000313" key="3">
    <source>
        <dbReference type="RefSeq" id="XP_017690708.1"/>
    </source>
</evidence>
<reference evidence="2 3" key="1">
    <citation type="submission" date="2025-04" db="UniProtKB">
        <authorList>
            <consortium name="RefSeq"/>
        </authorList>
    </citation>
    <scope>IDENTIFICATION</scope>
</reference>
<name>A0A6J0IVN2_9PASS</name>
<proteinExistence type="predicted"/>
<sequence>MDLMKNARRWKLPAALDMYKSMYQKDFCWHNTYEPPNQENVPITSYHPTSDGYVPRCYLPKSEPPIQATPGRSGKLEILAEPQEGLLCCCRDLPPPAPAAGTEGTMLHREKVSPGLVSYVQFTRDLYRERLDNADQYKNKILSSSVVMEDCSVPDWRSTYQLDFPRRTGVHGGLYTEQTRPSPVFPADSRLNQGRWVSEYADSYSVFLKKLDWSTPIPCPWMLSGKDMRWRPRCTPRCPEWC</sequence>
<keyword evidence="1" id="KW-1185">Reference proteome</keyword>
<organism evidence="1 2">
    <name type="scientific">Lepidothrix coronata</name>
    <name type="common">blue-crowned manakin</name>
    <dbReference type="NCBI Taxonomy" id="321398"/>
    <lineage>
        <taxon>Eukaryota</taxon>
        <taxon>Metazoa</taxon>
        <taxon>Chordata</taxon>
        <taxon>Craniata</taxon>
        <taxon>Vertebrata</taxon>
        <taxon>Euteleostomi</taxon>
        <taxon>Archelosauria</taxon>
        <taxon>Archosauria</taxon>
        <taxon>Dinosauria</taxon>
        <taxon>Saurischia</taxon>
        <taxon>Theropoda</taxon>
        <taxon>Coelurosauria</taxon>
        <taxon>Aves</taxon>
        <taxon>Neognathae</taxon>
        <taxon>Neoaves</taxon>
        <taxon>Telluraves</taxon>
        <taxon>Australaves</taxon>
        <taxon>Passeriformes</taxon>
        <taxon>Pipridae</taxon>
        <taxon>Lepidothrix</taxon>
    </lineage>
</organism>
<dbReference type="RefSeq" id="XP_017690709.1">
    <property type="nucleotide sequence ID" value="XM_017835220.1"/>
</dbReference>
<gene>
    <name evidence="2 3 4 5" type="primary">LOC108507336</name>
</gene>
<dbReference type="RefSeq" id="XP_017690710.1">
    <property type="nucleotide sequence ID" value="XM_017835221.1"/>
</dbReference>